<feature type="domain" description="RRM" evidence="3">
    <location>
        <begin position="124"/>
        <end position="201"/>
    </location>
</feature>
<dbReference type="Gene3D" id="3.30.70.330">
    <property type="match status" value="1"/>
</dbReference>
<reference evidence="4" key="1">
    <citation type="submission" date="2022-01" db="EMBL/GenBank/DDBJ databases">
        <authorList>
            <person name="Braso-Vives M."/>
        </authorList>
    </citation>
    <scope>NUCLEOTIDE SEQUENCE</scope>
</reference>
<dbReference type="EMBL" id="OV696691">
    <property type="protein sequence ID" value="CAH1268086.1"/>
    <property type="molecule type" value="Genomic_DNA"/>
</dbReference>
<evidence type="ECO:0000259" key="3">
    <source>
        <dbReference type="PROSITE" id="PS50102"/>
    </source>
</evidence>
<protein>
    <submittedName>
        <fullName evidence="4">CSTF2 protein</fullName>
    </submittedName>
</protein>
<organism evidence="4 5">
    <name type="scientific">Branchiostoma lanceolatum</name>
    <name type="common">Common lancelet</name>
    <name type="synonym">Amphioxus lanceolatum</name>
    <dbReference type="NCBI Taxonomy" id="7740"/>
    <lineage>
        <taxon>Eukaryota</taxon>
        <taxon>Metazoa</taxon>
        <taxon>Chordata</taxon>
        <taxon>Cephalochordata</taxon>
        <taxon>Leptocardii</taxon>
        <taxon>Amphioxiformes</taxon>
        <taxon>Branchiostomatidae</taxon>
        <taxon>Branchiostoma</taxon>
    </lineage>
</organism>
<dbReference type="InterPro" id="IPR000504">
    <property type="entry name" value="RRM_dom"/>
</dbReference>
<dbReference type="GO" id="GO:0003723">
    <property type="term" value="F:RNA binding"/>
    <property type="evidence" value="ECO:0007669"/>
    <property type="project" value="UniProtKB-UniRule"/>
</dbReference>
<proteinExistence type="predicted"/>
<dbReference type="InterPro" id="IPR012677">
    <property type="entry name" value="Nucleotide-bd_a/b_plait_sf"/>
</dbReference>
<dbReference type="InterPro" id="IPR035979">
    <property type="entry name" value="RBD_domain_sf"/>
</dbReference>
<dbReference type="InterPro" id="IPR050907">
    <property type="entry name" value="SRSF"/>
</dbReference>
<sequence>MAKVDVDQSKQLQGLLNVYGVDLELERTNEYDIKDAASSQGFAEKARTIAEEKECPRYDDGHVDSRRRQRFAEVLNQLNQPTGDWEELDTDDDGDGGRLAQEWRYGRQPLDLNSQSLAAKKTMPSVYVGNLSLSVTKRELAGLFSSCGEVHDIWLANRRPDMEHTYAFVRFYDRDSCVQACETMRGVEMRGRALRVNIADEPIHDRSQKDSLVTQKPIGRYYPKTENSEQKKLVWALRQSCSRFHSQHVLYANEFFLQLKDPQPGAGFCANRLVVDFDEVLSWLDDIPEDLAPAVGDEGPAYTLQEGRGELLRQQKATRHHNLSTSASYRNQQHPLSTCVPPDSKQQQTNSHSETDNATHLTLPSSMDIVSTLTKSDSETDSLASDSLAVTLQASSNSNDSVAKMSDSTESNSEESKKPFMSFKQSSGAKITENVKVMSPASNTSSTSLSFKSLEKGNAYLKEPVGSQEGKVHLCTERVAGTGQLSPMALLSPPSARPIRRMSPSSRRHYRSPRCLYPVPGAPYPTMHSTTVPAAFPSSMFDKSDDNKTVGHLMNCPVGELVKLDQDSPNDLQLIELDHGHSDIKSSNQMQEIVSLFEENDALTQEHKDHISVQPFKSNLQLLEELLGGCEVGPSNVVVVVDEEIKEDNDVNGEENVTSHGNKVSCG</sequence>
<dbReference type="SUPFAM" id="SSF54928">
    <property type="entry name" value="RNA-binding domain, RBD"/>
    <property type="match status" value="1"/>
</dbReference>
<evidence type="ECO:0000256" key="1">
    <source>
        <dbReference type="PROSITE-ProRule" id="PRU00176"/>
    </source>
</evidence>
<feature type="compositionally biased region" description="Polar residues" evidence="2">
    <location>
        <begin position="344"/>
        <end position="364"/>
    </location>
</feature>
<evidence type="ECO:0000313" key="5">
    <source>
        <dbReference type="Proteomes" id="UP000838412"/>
    </source>
</evidence>
<feature type="compositionally biased region" description="Polar residues" evidence="2">
    <location>
        <begin position="395"/>
        <end position="411"/>
    </location>
</feature>
<evidence type="ECO:0000313" key="4">
    <source>
        <dbReference type="EMBL" id="CAH1268086.1"/>
    </source>
</evidence>
<gene>
    <name evidence="4" type="primary">CSTF2</name>
    <name evidence="4" type="ORF">BLAG_LOCUS21151</name>
</gene>
<feature type="region of interest" description="Disordered" evidence="2">
    <location>
        <begin position="486"/>
        <end position="513"/>
    </location>
</feature>
<feature type="region of interest" description="Disordered" evidence="2">
    <location>
        <begin position="395"/>
        <end position="425"/>
    </location>
</feature>
<name>A0A8K0A5Z1_BRALA</name>
<dbReference type="OrthoDB" id="5975800at2759"/>
<dbReference type="AlphaFoldDB" id="A0A8K0A5Z1"/>
<dbReference type="CDD" id="cd00590">
    <property type="entry name" value="RRM_SF"/>
    <property type="match status" value="1"/>
</dbReference>
<evidence type="ECO:0000256" key="2">
    <source>
        <dbReference type="SAM" id="MobiDB-lite"/>
    </source>
</evidence>
<accession>A0A8K0A5Z1</accession>
<dbReference type="PANTHER" id="PTHR23147">
    <property type="entry name" value="SERINE/ARGININE RICH SPLICING FACTOR"/>
    <property type="match status" value="1"/>
</dbReference>
<keyword evidence="1" id="KW-0694">RNA-binding</keyword>
<feature type="compositionally biased region" description="Polar residues" evidence="2">
    <location>
        <begin position="323"/>
        <end position="336"/>
    </location>
</feature>
<dbReference type="Pfam" id="PF00076">
    <property type="entry name" value="RRM_1"/>
    <property type="match status" value="1"/>
</dbReference>
<dbReference type="PROSITE" id="PS50102">
    <property type="entry name" value="RRM"/>
    <property type="match status" value="1"/>
</dbReference>
<dbReference type="Proteomes" id="UP000838412">
    <property type="component" value="Chromosome 6"/>
</dbReference>
<keyword evidence="5" id="KW-1185">Reference proteome</keyword>
<dbReference type="SMART" id="SM00360">
    <property type="entry name" value="RRM"/>
    <property type="match status" value="1"/>
</dbReference>
<feature type="region of interest" description="Disordered" evidence="2">
    <location>
        <begin position="315"/>
        <end position="364"/>
    </location>
</feature>